<feature type="non-terminal residue" evidence="1">
    <location>
        <position position="1"/>
    </location>
</feature>
<keyword evidence="2" id="KW-1185">Reference proteome</keyword>
<dbReference type="EMBL" id="JARVKF010000294">
    <property type="protein sequence ID" value="KAK9419738.1"/>
    <property type="molecule type" value="Genomic_DNA"/>
</dbReference>
<reference evidence="1 2" key="1">
    <citation type="journal article" date="2024" name="J. Plant Pathol.">
        <title>Sequence and assembly of the genome of Seiridium unicorne, isolate CBS 538.82, causal agent of cypress canker disease.</title>
        <authorList>
            <person name="Scali E."/>
            <person name="Rocca G.D."/>
            <person name="Danti R."/>
            <person name="Garbelotto M."/>
            <person name="Barberini S."/>
            <person name="Baroncelli R."/>
            <person name="Emiliani G."/>
        </authorList>
    </citation>
    <scope>NUCLEOTIDE SEQUENCE [LARGE SCALE GENOMIC DNA]</scope>
    <source>
        <strain evidence="1 2">BM-138-508</strain>
    </source>
</reference>
<evidence type="ECO:0000313" key="1">
    <source>
        <dbReference type="EMBL" id="KAK9419738.1"/>
    </source>
</evidence>
<sequence length="80" mass="8436">GLCRTYEGIEPSYSKLEDYCGPLCDEANSVIDKSKGATSMTCLAAAGVAGIEYQTDPKGKQYAGGECLCNLPVVKWAAHS</sequence>
<dbReference type="Proteomes" id="UP001408356">
    <property type="component" value="Unassembled WGS sequence"/>
</dbReference>
<protein>
    <submittedName>
        <fullName evidence="1">Uncharacterized protein</fullName>
    </submittedName>
</protein>
<evidence type="ECO:0000313" key="2">
    <source>
        <dbReference type="Proteomes" id="UP001408356"/>
    </source>
</evidence>
<feature type="non-terminal residue" evidence="1">
    <location>
        <position position="80"/>
    </location>
</feature>
<proteinExistence type="predicted"/>
<gene>
    <name evidence="1" type="ORF">SUNI508_14101</name>
</gene>
<accession>A0ABR2UYI0</accession>
<name>A0ABR2UYI0_9PEZI</name>
<organism evidence="1 2">
    <name type="scientific">Seiridium unicorne</name>
    <dbReference type="NCBI Taxonomy" id="138068"/>
    <lineage>
        <taxon>Eukaryota</taxon>
        <taxon>Fungi</taxon>
        <taxon>Dikarya</taxon>
        <taxon>Ascomycota</taxon>
        <taxon>Pezizomycotina</taxon>
        <taxon>Sordariomycetes</taxon>
        <taxon>Xylariomycetidae</taxon>
        <taxon>Amphisphaeriales</taxon>
        <taxon>Sporocadaceae</taxon>
        <taxon>Seiridium</taxon>
    </lineage>
</organism>
<comment type="caution">
    <text evidence="1">The sequence shown here is derived from an EMBL/GenBank/DDBJ whole genome shotgun (WGS) entry which is preliminary data.</text>
</comment>